<dbReference type="EMBL" id="JAFLHG010000007">
    <property type="protein sequence ID" value="MBT8798246.1"/>
    <property type="molecule type" value="Genomic_DNA"/>
</dbReference>
<feature type="chain" id="PRO_5045757432" description="Lipoprotein LpqB beta-propeller domain-containing protein" evidence="1">
    <location>
        <begin position="31"/>
        <end position="566"/>
    </location>
</feature>
<feature type="domain" description="GerMN" evidence="2">
    <location>
        <begin position="189"/>
        <end position="294"/>
    </location>
</feature>
<keyword evidence="1" id="KW-0732">Signal</keyword>
<dbReference type="Pfam" id="PF25976">
    <property type="entry name" value="LpqB_N"/>
    <property type="match status" value="1"/>
</dbReference>
<dbReference type="Pfam" id="PF10646">
    <property type="entry name" value="Germane"/>
    <property type="match status" value="1"/>
</dbReference>
<protein>
    <recommendedName>
        <fullName evidence="7">Lipoprotein LpqB beta-propeller domain-containing protein</fullName>
    </recommendedName>
</protein>
<sequence length="566" mass="59128">MPEGRTAGRGARAAAAAVALVLALVLSACAGLPTSGPVNAGQPIAEDEAGGDLVFLPDAPAKDATPQQIVEGFIAAGSGPRDNWAIAHLYLAPAFSEEWDPRAVVTVYDPGERRLAEITPDQFVLTVTPTAFVDSTGEMSATGDSSQLDMSFALAQQADGQWRITQAPQGIILDQNRFKTVFGSYSLQFFDPTWTYLVPDERWFPRQYAATRIAAELVNGGPSPWLLGAVATAFTDVARLATLSVPQKLGVAAVSLQDGARSLDRTVLDRMQTQLEASLAQARIDQVDMLVNEQVLPAEALTVRQTRVDTNPLVRTADDFGFLSGGTVEEIPGLSQALLQVSATDIEVDADRSLAAVRDSSGAVLRVDAEGADRVDERPGLLPPSVDASGYVWSVPQSTPGGVYAYGPDGAQIAIAGGWAGASQVLAQRVSRDGTRLAAVVRDGDRFALWVSGIVRDRSGAPTGLGEKRVLAVLGAGVTALTWTGSTSLAFATTVQGDPYLVTQEVGGFSSSQRVVPGVTAIAGGTQSGGVRVRDGAGELYAPRGSNWQQFASGIVVLAVQQGSPG</sequence>
<dbReference type="InterPro" id="IPR019606">
    <property type="entry name" value="GerMN"/>
</dbReference>
<gene>
    <name evidence="5" type="ORF">J0P97_09195</name>
</gene>
<organism evidence="5 6">
    <name type="scientific">Microbacterium flavum</name>
    <dbReference type="NCBI Taxonomy" id="415216"/>
    <lineage>
        <taxon>Bacteria</taxon>
        <taxon>Bacillati</taxon>
        <taxon>Actinomycetota</taxon>
        <taxon>Actinomycetes</taxon>
        <taxon>Micrococcales</taxon>
        <taxon>Microbacteriaceae</taxon>
        <taxon>Microbacterium</taxon>
    </lineage>
</organism>
<keyword evidence="6" id="KW-1185">Reference proteome</keyword>
<feature type="domain" description="Lipoprotein LpqB N-terminal" evidence="4">
    <location>
        <begin position="60"/>
        <end position="179"/>
    </location>
</feature>
<proteinExistence type="predicted"/>
<dbReference type="Proteomes" id="UP000740605">
    <property type="component" value="Unassembled WGS sequence"/>
</dbReference>
<dbReference type="InterPro" id="IPR059026">
    <property type="entry name" value="LpqB_N"/>
</dbReference>
<dbReference type="PROSITE" id="PS51257">
    <property type="entry name" value="PROKAR_LIPOPROTEIN"/>
    <property type="match status" value="1"/>
</dbReference>
<dbReference type="Pfam" id="PF10647">
    <property type="entry name" value="Gmad1"/>
    <property type="match status" value="1"/>
</dbReference>
<feature type="signal peptide" evidence="1">
    <location>
        <begin position="1"/>
        <end position="30"/>
    </location>
</feature>
<reference evidence="5 6" key="1">
    <citation type="submission" date="2021-03" db="EMBL/GenBank/DDBJ databases">
        <title>Microbacterium pauli sp. nov., isolated from microfiltered milk.</title>
        <authorList>
            <person name="Bellassi P."/>
            <person name="Fontana A."/>
            <person name="Callegari M.L."/>
            <person name="Lorenzo M."/>
            <person name="Cappa F."/>
        </authorList>
    </citation>
    <scope>NUCLEOTIDE SEQUENCE [LARGE SCALE GENOMIC DNA]</scope>
    <source>
        <strain evidence="5 6">DSM 18909</strain>
    </source>
</reference>
<comment type="caution">
    <text evidence="5">The sequence shown here is derived from an EMBL/GenBank/DDBJ whole genome shotgun (WGS) entry which is preliminary data.</text>
</comment>
<evidence type="ECO:0000313" key="6">
    <source>
        <dbReference type="Proteomes" id="UP000740605"/>
    </source>
</evidence>
<accession>A0ABS5XWC9</accession>
<dbReference type="InterPro" id="IPR018910">
    <property type="entry name" value="LpqB_C"/>
</dbReference>
<evidence type="ECO:0000259" key="2">
    <source>
        <dbReference type="Pfam" id="PF10646"/>
    </source>
</evidence>
<name>A0ABS5XWC9_9MICO</name>
<evidence type="ECO:0000313" key="5">
    <source>
        <dbReference type="EMBL" id="MBT8798246.1"/>
    </source>
</evidence>
<evidence type="ECO:0000259" key="3">
    <source>
        <dbReference type="Pfam" id="PF10647"/>
    </source>
</evidence>
<evidence type="ECO:0000256" key="1">
    <source>
        <dbReference type="SAM" id="SignalP"/>
    </source>
</evidence>
<feature type="domain" description="Lipoprotein LpqB C-terminal" evidence="3">
    <location>
        <begin position="323"/>
        <end position="554"/>
    </location>
</feature>
<evidence type="ECO:0008006" key="7">
    <source>
        <dbReference type="Google" id="ProtNLM"/>
    </source>
</evidence>
<evidence type="ECO:0000259" key="4">
    <source>
        <dbReference type="Pfam" id="PF25976"/>
    </source>
</evidence>